<reference evidence="1 2" key="1">
    <citation type="submission" date="2020-01" db="EMBL/GenBank/DDBJ databases">
        <title>Identification and distribution of gene clusters putatively required for synthesis of sphingolipid metabolism inhibitors in phylogenetically diverse species of the filamentous fungus Fusarium.</title>
        <authorList>
            <person name="Kim H.-S."/>
            <person name="Busman M."/>
            <person name="Brown D.W."/>
            <person name="Divon H."/>
            <person name="Uhlig S."/>
            <person name="Proctor R.H."/>
        </authorList>
    </citation>
    <scope>NUCLEOTIDE SEQUENCE [LARGE SCALE GENOMIC DNA]</scope>
    <source>
        <strain evidence="1 2">NRRL 13308</strain>
    </source>
</reference>
<dbReference type="Proteomes" id="UP000536711">
    <property type="component" value="Unassembled WGS sequence"/>
</dbReference>
<protein>
    <submittedName>
        <fullName evidence="1">Uncharacterized protein</fullName>
    </submittedName>
</protein>
<dbReference type="AlphaFoldDB" id="A0A8H4JKM4"/>
<name>A0A8H4JKM4_9HYPO</name>
<organism evidence="1 2">
    <name type="scientific">Fusarium acutatum</name>
    <dbReference type="NCBI Taxonomy" id="78861"/>
    <lineage>
        <taxon>Eukaryota</taxon>
        <taxon>Fungi</taxon>
        <taxon>Dikarya</taxon>
        <taxon>Ascomycota</taxon>
        <taxon>Pezizomycotina</taxon>
        <taxon>Sordariomycetes</taxon>
        <taxon>Hypocreomycetidae</taxon>
        <taxon>Hypocreales</taxon>
        <taxon>Nectriaceae</taxon>
        <taxon>Fusarium</taxon>
        <taxon>Fusarium fujikuroi species complex</taxon>
    </lineage>
</organism>
<comment type="caution">
    <text evidence="1">The sequence shown here is derived from an EMBL/GenBank/DDBJ whole genome shotgun (WGS) entry which is preliminary data.</text>
</comment>
<proteinExistence type="predicted"/>
<sequence length="389" mass="45341">MAGTLAPFSVRLQIPRVLLISEDATGVGESVRKAFDSDDLQATQGLFRQGLLTTATIVTCTEYNPGNEASLLGLAMSLQARRIFNFLKDQMDLSEQRNHVARFSFPYRYLVSDEAFSCILEYIHLRKALMTPAEFRILLWTYEARHITACVEACRQYFPYDGGRFADVILSEVSYGFSQLSADHMSNAQLEDWAPLFTDIVARSQDLLTNSEYHQLTAAVRFILWYSFDLDDAWYRVCRWIDMLELAQVDVANYLNAAIKYCSDNWVDTKARDFREFENSAIRRPLRFGYHEGRMLPYWIEYADISCLIRELLAEFPALRYMDSRIRWGSWYERTDVYKEYDSGRNLASHFSMMYWPVIPPLNRYSTIDGDRKNRPHLADWADRACELQ</sequence>
<keyword evidence="2" id="KW-1185">Reference proteome</keyword>
<evidence type="ECO:0000313" key="2">
    <source>
        <dbReference type="Proteomes" id="UP000536711"/>
    </source>
</evidence>
<dbReference type="EMBL" id="JAADJF010000267">
    <property type="protein sequence ID" value="KAF4428814.1"/>
    <property type="molecule type" value="Genomic_DNA"/>
</dbReference>
<gene>
    <name evidence="1" type="ORF">FACUT_9271</name>
</gene>
<evidence type="ECO:0000313" key="1">
    <source>
        <dbReference type="EMBL" id="KAF4428814.1"/>
    </source>
</evidence>
<dbReference type="OrthoDB" id="5094570at2759"/>
<accession>A0A8H4JKM4</accession>